<keyword evidence="2" id="KW-1185">Reference proteome</keyword>
<protein>
    <recommendedName>
        <fullName evidence="3">Biotin biosynthesis protein BioC</fullName>
    </recommendedName>
</protein>
<proteinExistence type="predicted"/>
<sequence>MYVSNRISSGSTNDSLAYLATKAAGRAVEENAEVASSAHLAGGSYDPSAHVGLSVDALLVLSVAKEETTYSQPSLTEAERNNLDTSELEKREYAAYGHFLDEGDRKGYYRAYIEYFDSMPAHDQRSDRYAGTRESAVSALRAIAYNESALDMTAPDAALENASAAGERGQRRATPISAIFQPSAGDYENVARVSGRISRADSMYATGF</sequence>
<evidence type="ECO:0008006" key="3">
    <source>
        <dbReference type="Google" id="ProtNLM"/>
    </source>
</evidence>
<comment type="caution">
    <text evidence="1">The sequence shown here is derived from an EMBL/GenBank/DDBJ whole genome shotgun (WGS) entry which is preliminary data.</text>
</comment>
<dbReference type="Proteomes" id="UP001177080">
    <property type="component" value="Unassembled WGS sequence"/>
</dbReference>
<dbReference type="RefSeq" id="WP_244758797.1">
    <property type="nucleotide sequence ID" value="NZ_JALJCJ010000001.1"/>
</dbReference>
<reference evidence="1" key="1">
    <citation type="submission" date="2022-04" db="EMBL/GenBank/DDBJ databases">
        <title>Shinella lacus sp. nov., a novel member of the genus Shinella from water.</title>
        <authorList>
            <person name="Deng Y."/>
        </authorList>
    </citation>
    <scope>NUCLEOTIDE SEQUENCE</scope>
    <source>
        <strain evidence="1">JCM 31239</strain>
    </source>
</reference>
<evidence type="ECO:0000313" key="1">
    <source>
        <dbReference type="EMBL" id="MDO6120324.1"/>
    </source>
</evidence>
<accession>A0ABT8X9C5</accession>
<dbReference type="EMBL" id="WHSC02000001">
    <property type="protein sequence ID" value="MDO6120324.1"/>
    <property type="molecule type" value="Genomic_DNA"/>
</dbReference>
<evidence type="ECO:0000313" key="2">
    <source>
        <dbReference type="Proteomes" id="UP001177080"/>
    </source>
</evidence>
<name>A0ABT8X9C5_9HYPH</name>
<gene>
    <name evidence="1" type="ORF">GB928_003925</name>
</gene>
<organism evidence="1 2">
    <name type="scientific">Shinella curvata</name>
    <dbReference type="NCBI Taxonomy" id="1817964"/>
    <lineage>
        <taxon>Bacteria</taxon>
        <taxon>Pseudomonadati</taxon>
        <taxon>Pseudomonadota</taxon>
        <taxon>Alphaproteobacteria</taxon>
        <taxon>Hyphomicrobiales</taxon>
        <taxon>Rhizobiaceae</taxon>
        <taxon>Shinella</taxon>
    </lineage>
</organism>